<evidence type="ECO:0000256" key="1">
    <source>
        <dbReference type="ARBA" id="ARBA00004761"/>
    </source>
</evidence>
<dbReference type="STRING" id="335973.SAMN04488693_11266"/>
<proteinExistence type="inferred from homology"/>
<evidence type="ECO:0000256" key="2">
    <source>
        <dbReference type="ARBA" id="ARBA00006906"/>
    </source>
</evidence>
<dbReference type="PANTHER" id="PTHR30246">
    <property type="entry name" value="2-KETO-3-DEOXY-6-PHOSPHOGLUCONATE ALDOLASE"/>
    <property type="match status" value="1"/>
</dbReference>
<dbReference type="InterPro" id="IPR013785">
    <property type="entry name" value="Aldolase_TIM"/>
</dbReference>
<evidence type="ECO:0000313" key="6">
    <source>
        <dbReference type="EMBL" id="SDI47958.1"/>
    </source>
</evidence>
<evidence type="ECO:0000313" key="7">
    <source>
        <dbReference type="Proteomes" id="UP000199258"/>
    </source>
</evidence>
<comment type="pathway">
    <text evidence="1">Carbohydrate acid metabolism.</text>
</comment>
<dbReference type="GO" id="GO:0016829">
    <property type="term" value="F:lyase activity"/>
    <property type="evidence" value="ECO:0007669"/>
    <property type="project" value="UniProtKB-KW"/>
</dbReference>
<keyword evidence="4" id="KW-0456">Lyase</keyword>
<dbReference type="InterPro" id="IPR000887">
    <property type="entry name" value="Aldlse_KDPG_KHG"/>
</dbReference>
<dbReference type="EMBL" id="FNDT01000012">
    <property type="protein sequence ID" value="SDI47958.1"/>
    <property type="molecule type" value="Genomic_DNA"/>
</dbReference>
<sequence length="214" mass="21642">MTGFLDGLKKARLLAIIRGSDSAASVRTAVALVEEGVTYLEVSLNTPGALEVIRSVRDEVGDHATIGAGTVLTGDDAGRVSDAGGQFLVTPAVTAAVDAGVLLGLPVLAGALTPSETFSAMDRGATAIKLFPASLGGPAYLSALRDPFPEIPFIPVGGVNAAAAADYLDRGAIAVGVGSPLIGDAAGGGDLAALRRRAHEFLGIGFRKEHPDER</sequence>
<comment type="subunit">
    <text evidence="3">Homotrimer.</text>
</comment>
<organism evidence="6 7">
    <name type="scientific">Arthrobacter subterraneus</name>
    <dbReference type="NCBI Taxonomy" id="335973"/>
    <lineage>
        <taxon>Bacteria</taxon>
        <taxon>Bacillati</taxon>
        <taxon>Actinomycetota</taxon>
        <taxon>Actinomycetes</taxon>
        <taxon>Micrococcales</taxon>
        <taxon>Micrococcaceae</taxon>
        <taxon>Arthrobacter</taxon>
    </lineage>
</organism>
<evidence type="ECO:0000256" key="5">
    <source>
        <dbReference type="ARBA" id="ARBA00023277"/>
    </source>
</evidence>
<protein>
    <submittedName>
        <fullName evidence="6">2-keto-3-deoxy-phosphogluconate aldolase</fullName>
    </submittedName>
</protein>
<keyword evidence="5" id="KW-0119">Carbohydrate metabolism</keyword>
<dbReference type="Proteomes" id="UP000199258">
    <property type="component" value="Unassembled WGS sequence"/>
</dbReference>
<name>A0A1G8KWX4_9MICC</name>
<reference evidence="6 7" key="1">
    <citation type="submission" date="2016-10" db="EMBL/GenBank/DDBJ databases">
        <authorList>
            <person name="de Groot N.N."/>
        </authorList>
    </citation>
    <scope>NUCLEOTIDE SEQUENCE [LARGE SCALE GENOMIC DNA]</scope>
    <source>
        <strain evidence="6 7">NP_1H</strain>
    </source>
</reference>
<dbReference type="InterPro" id="IPR031338">
    <property type="entry name" value="KDPG/KHG_AS_2"/>
</dbReference>
<dbReference type="PANTHER" id="PTHR30246:SF1">
    <property type="entry name" value="2-DEHYDRO-3-DEOXY-6-PHOSPHOGALACTONATE ALDOLASE-RELATED"/>
    <property type="match status" value="1"/>
</dbReference>
<dbReference type="CDD" id="cd00452">
    <property type="entry name" value="KDPG_aldolase"/>
    <property type="match status" value="1"/>
</dbReference>
<evidence type="ECO:0000256" key="4">
    <source>
        <dbReference type="ARBA" id="ARBA00023239"/>
    </source>
</evidence>
<dbReference type="AlphaFoldDB" id="A0A1G8KWX4"/>
<gene>
    <name evidence="6" type="ORF">SAMN04488693_11266</name>
</gene>
<dbReference type="SUPFAM" id="SSF51569">
    <property type="entry name" value="Aldolase"/>
    <property type="match status" value="1"/>
</dbReference>
<evidence type="ECO:0000256" key="3">
    <source>
        <dbReference type="ARBA" id="ARBA00011233"/>
    </source>
</evidence>
<dbReference type="RefSeq" id="WP_090587230.1">
    <property type="nucleotide sequence ID" value="NZ_FNDT01000012.1"/>
</dbReference>
<keyword evidence="7" id="KW-1185">Reference proteome</keyword>
<dbReference type="NCBIfam" id="TIGR01182">
    <property type="entry name" value="eda"/>
    <property type="match status" value="1"/>
</dbReference>
<dbReference type="Pfam" id="PF01081">
    <property type="entry name" value="Aldolase"/>
    <property type="match status" value="1"/>
</dbReference>
<dbReference type="OrthoDB" id="9805177at2"/>
<accession>A0A1G8KWX4</accession>
<dbReference type="Gene3D" id="3.20.20.70">
    <property type="entry name" value="Aldolase class I"/>
    <property type="match status" value="1"/>
</dbReference>
<comment type="similarity">
    <text evidence="2">Belongs to the KHG/KDPG aldolase family.</text>
</comment>
<dbReference type="PROSITE" id="PS00160">
    <property type="entry name" value="ALDOLASE_KDPG_KHG_2"/>
    <property type="match status" value="1"/>
</dbReference>